<reference evidence="2 3" key="1">
    <citation type="submission" date="2017-10" db="EMBL/GenBank/DDBJ databases">
        <title>A large-scale comparative metagenomic study reveals the eutrophication-driven functional interactions in six Microcystis-epibionts communities.</title>
        <authorList>
            <person name="Li Q."/>
            <person name="Lin F."/>
        </authorList>
    </citation>
    <scope>NUCLEOTIDE SEQUENCE [LARGE SCALE GENOMIC DNA]</scope>
    <source>
        <strain evidence="2">TF09</strain>
    </source>
</reference>
<name>A0A3E0KVV9_9CHRO</name>
<organism evidence="2 3">
    <name type="scientific">Microcystis flos-aquae TF09</name>
    <dbReference type="NCBI Taxonomy" id="2060473"/>
    <lineage>
        <taxon>Bacteria</taxon>
        <taxon>Bacillati</taxon>
        <taxon>Cyanobacteriota</taxon>
        <taxon>Cyanophyceae</taxon>
        <taxon>Oscillatoriophycideae</taxon>
        <taxon>Chroococcales</taxon>
        <taxon>Microcystaceae</taxon>
        <taxon>Microcystis</taxon>
    </lineage>
</organism>
<evidence type="ECO:0000313" key="2">
    <source>
        <dbReference type="EMBL" id="REJ39399.1"/>
    </source>
</evidence>
<evidence type="ECO:0000259" key="1">
    <source>
        <dbReference type="Pfam" id="PF01850"/>
    </source>
</evidence>
<dbReference type="Proteomes" id="UP000256873">
    <property type="component" value="Unassembled WGS sequence"/>
</dbReference>
<evidence type="ECO:0000313" key="3">
    <source>
        <dbReference type="Proteomes" id="UP000256873"/>
    </source>
</evidence>
<proteinExistence type="predicted"/>
<dbReference type="PANTHER" id="PTHR42188">
    <property type="entry name" value="23S RRNA-SPECIFIC ENDONUCLEASE VAPC20"/>
    <property type="match status" value="1"/>
</dbReference>
<comment type="caution">
    <text evidence="2">The sequence shown here is derived from an EMBL/GenBank/DDBJ whole genome shotgun (WGS) entry which is preliminary data.</text>
</comment>
<dbReference type="InterPro" id="IPR002716">
    <property type="entry name" value="PIN_dom"/>
</dbReference>
<dbReference type="PANTHER" id="PTHR42188:SF1">
    <property type="entry name" value="23S RRNA-SPECIFIC ENDONUCLEASE VAPC20"/>
    <property type="match status" value="1"/>
</dbReference>
<dbReference type="InterPro" id="IPR039018">
    <property type="entry name" value="VapC20-like"/>
</dbReference>
<gene>
    <name evidence="2" type="ORF">DWQ54_21745</name>
</gene>
<protein>
    <submittedName>
        <fullName evidence="2">PIN domain-containing protein</fullName>
    </submittedName>
</protein>
<dbReference type="InterPro" id="IPR029060">
    <property type="entry name" value="PIN-like_dom_sf"/>
</dbReference>
<accession>A0A3E0KVV9</accession>
<dbReference type="EMBL" id="QQWC01000007">
    <property type="protein sequence ID" value="REJ39399.1"/>
    <property type="molecule type" value="Genomic_DNA"/>
</dbReference>
<dbReference type="SUPFAM" id="SSF88723">
    <property type="entry name" value="PIN domain-like"/>
    <property type="match status" value="1"/>
</dbReference>
<dbReference type="GO" id="GO:0016075">
    <property type="term" value="P:rRNA catabolic process"/>
    <property type="evidence" value="ECO:0007669"/>
    <property type="project" value="TreeGrafter"/>
</dbReference>
<dbReference type="Gene3D" id="3.40.50.1010">
    <property type="entry name" value="5'-nuclease"/>
    <property type="match status" value="1"/>
</dbReference>
<dbReference type="GO" id="GO:0004521">
    <property type="term" value="F:RNA endonuclease activity"/>
    <property type="evidence" value="ECO:0007669"/>
    <property type="project" value="InterPro"/>
</dbReference>
<feature type="domain" description="PIN" evidence="1">
    <location>
        <begin position="7"/>
        <end position="130"/>
    </location>
</feature>
<sequence length="136" mass="15666">MSKERLFIDTAFIQAVLNKQDQYHAQALKLLPKVKNALEVWTTEAVLMEVGNALSTFNRQKAANFIKQCYHTQNMRVVNISPQLFHQGLTLYESRLDKNWGLVDCISFVVMEQQHLTDALTTDRHFIQAGFQVLLV</sequence>
<dbReference type="AlphaFoldDB" id="A0A3E0KVV9"/>
<dbReference type="Pfam" id="PF01850">
    <property type="entry name" value="PIN"/>
    <property type="match status" value="1"/>
</dbReference>